<evidence type="ECO:0000256" key="1">
    <source>
        <dbReference type="ARBA" id="ARBA00005091"/>
    </source>
</evidence>
<dbReference type="AlphaFoldDB" id="A0A1A8XNY0"/>
<dbReference type="InterPro" id="IPR029062">
    <property type="entry name" value="Class_I_gatase-like"/>
</dbReference>
<dbReference type="HAMAP" id="MF_00278">
    <property type="entry name" value="HisH"/>
    <property type="match status" value="1"/>
</dbReference>
<dbReference type="Pfam" id="PF00117">
    <property type="entry name" value="GATase"/>
    <property type="match status" value="1"/>
</dbReference>
<keyword evidence="7 10" id="KW-0456">Lyase</keyword>
<comment type="subcellular location">
    <subcellularLocation>
        <location evidence="10">Cytoplasm</location>
    </subcellularLocation>
</comment>
<comment type="pathway">
    <text evidence="1 10">Amino-acid biosynthesis; L-histidine biosynthesis; L-histidine from 5-phospho-alpha-D-ribose 1-diphosphate: step 5/9.</text>
</comment>
<dbReference type="GO" id="GO:0000105">
    <property type="term" value="P:L-histidine biosynthetic process"/>
    <property type="evidence" value="ECO:0007669"/>
    <property type="project" value="UniProtKB-UniRule"/>
</dbReference>
<keyword evidence="3 10" id="KW-0028">Amino-acid biosynthesis</keyword>
<keyword evidence="5 10" id="KW-0315">Glutamine amidotransferase</keyword>
<dbReference type="PANTHER" id="PTHR42701:SF2">
    <property type="entry name" value="IMIDAZOLE GLYCEROL PHOSPHATE SYNTHASE SUBUNIT HISH 1"/>
    <property type="match status" value="1"/>
</dbReference>
<feature type="active site" evidence="10 11">
    <location>
        <position position="198"/>
    </location>
</feature>
<dbReference type="EC" id="3.5.1.2" evidence="10"/>
<evidence type="ECO:0000256" key="7">
    <source>
        <dbReference type="ARBA" id="ARBA00023239"/>
    </source>
</evidence>
<feature type="domain" description="Glutamine amidotransferase" evidence="12">
    <location>
        <begin position="10"/>
        <end position="212"/>
    </location>
</feature>
<evidence type="ECO:0000313" key="14">
    <source>
        <dbReference type="Proteomes" id="UP000199600"/>
    </source>
</evidence>
<dbReference type="CDD" id="cd01748">
    <property type="entry name" value="GATase1_IGP_Synthase"/>
    <property type="match status" value="1"/>
</dbReference>
<evidence type="ECO:0000256" key="5">
    <source>
        <dbReference type="ARBA" id="ARBA00022962"/>
    </source>
</evidence>
<sequence>MASTAGSIAVIDYGMGNLRSVWQALVHVADGRDVVVTADPAVVAAAERVVFPGQGAMPDCMRELDARGLRQVVLETARTKPFLGICIGLQMLFEHSDEGDVSGLGVFAGNVRRFAAERMVNASGEKLKVPHMGWNEVRQIRQHPLWSGIPDGARFYFVHSYCVTPGDADCIAGMTDYGTPFTSVVARDNIFAIQCHPEKSAKAGLALLSNFLQWKP</sequence>
<evidence type="ECO:0000259" key="12">
    <source>
        <dbReference type="Pfam" id="PF00117"/>
    </source>
</evidence>
<dbReference type="InterPro" id="IPR017926">
    <property type="entry name" value="GATASE"/>
</dbReference>
<comment type="subunit">
    <text evidence="10">Heterodimer of HisH and HisF.</text>
</comment>
<dbReference type="PIRSF" id="PIRSF000495">
    <property type="entry name" value="Amidotransf_hisH"/>
    <property type="match status" value="1"/>
</dbReference>
<comment type="catalytic activity">
    <reaction evidence="9 10">
        <text>L-glutamine + H2O = L-glutamate + NH4(+)</text>
        <dbReference type="Rhea" id="RHEA:15889"/>
        <dbReference type="ChEBI" id="CHEBI:15377"/>
        <dbReference type="ChEBI" id="CHEBI:28938"/>
        <dbReference type="ChEBI" id="CHEBI:29985"/>
        <dbReference type="ChEBI" id="CHEBI:58359"/>
        <dbReference type="EC" id="3.5.1.2"/>
    </reaction>
</comment>
<dbReference type="Proteomes" id="UP000199600">
    <property type="component" value="Unassembled WGS sequence"/>
</dbReference>
<dbReference type="GO" id="GO:0005737">
    <property type="term" value="C:cytoplasm"/>
    <property type="evidence" value="ECO:0007669"/>
    <property type="project" value="UniProtKB-SubCell"/>
</dbReference>
<evidence type="ECO:0000256" key="2">
    <source>
        <dbReference type="ARBA" id="ARBA00022490"/>
    </source>
</evidence>
<name>A0A1A8XNY0_9RHOO</name>
<dbReference type="SUPFAM" id="SSF52317">
    <property type="entry name" value="Class I glutamine amidotransferase-like"/>
    <property type="match status" value="1"/>
</dbReference>
<keyword evidence="6 10" id="KW-0368">Histidine biosynthesis</keyword>
<dbReference type="InterPro" id="IPR010139">
    <property type="entry name" value="Imidazole-glycPsynth_HisH"/>
</dbReference>
<comment type="function">
    <text evidence="10">IGPS catalyzes the conversion of PRFAR and glutamine to IGP, AICAR and glutamate. The HisH subunit catalyzes the hydrolysis of glutamine to glutamate and ammonia as part of the synthesis of IGP and AICAR. The resulting ammonia molecule is channeled to the active site of HisF.</text>
</comment>
<dbReference type="EC" id="4.3.2.10" evidence="10"/>
<evidence type="ECO:0000256" key="8">
    <source>
        <dbReference type="ARBA" id="ARBA00047838"/>
    </source>
</evidence>
<dbReference type="PANTHER" id="PTHR42701">
    <property type="entry name" value="IMIDAZOLE GLYCEROL PHOSPHATE SYNTHASE SUBUNIT HISH"/>
    <property type="match status" value="1"/>
</dbReference>
<dbReference type="GO" id="GO:0004359">
    <property type="term" value="F:glutaminase activity"/>
    <property type="evidence" value="ECO:0007669"/>
    <property type="project" value="UniProtKB-EC"/>
</dbReference>
<evidence type="ECO:0000256" key="6">
    <source>
        <dbReference type="ARBA" id="ARBA00023102"/>
    </source>
</evidence>
<keyword evidence="13" id="KW-0808">Transferase</keyword>
<dbReference type="GO" id="GO:0016829">
    <property type="term" value="F:lyase activity"/>
    <property type="evidence" value="ECO:0007669"/>
    <property type="project" value="UniProtKB-KW"/>
</dbReference>
<evidence type="ECO:0000313" key="13">
    <source>
        <dbReference type="EMBL" id="SBT06874.1"/>
    </source>
</evidence>
<dbReference type="PROSITE" id="PS51273">
    <property type="entry name" value="GATASE_TYPE_1"/>
    <property type="match status" value="1"/>
</dbReference>
<protein>
    <recommendedName>
        <fullName evidence="10">Imidazole glycerol phosphate synthase subunit HisH</fullName>
        <ecNumber evidence="10">4.3.2.10</ecNumber>
    </recommendedName>
    <alternativeName>
        <fullName evidence="10">IGP synthase glutaminase subunit</fullName>
        <ecNumber evidence="10">3.5.1.2</ecNumber>
    </alternativeName>
    <alternativeName>
        <fullName evidence="10">IGP synthase subunit HisH</fullName>
    </alternativeName>
    <alternativeName>
        <fullName evidence="10">ImGP synthase subunit HisH</fullName>
        <shortName evidence="10">IGPS subunit HisH</shortName>
    </alternativeName>
</protein>
<accession>A0A1A8XNY0</accession>
<evidence type="ECO:0000256" key="11">
    <source>
        <dbReference type="PIRSR" id="PIRSR000495-1"/>
    </source>
</evidence>
<feature type="active site" description="Nucleophile" evidence="10 11">
    <location>
        <position position="86"/>
    </location>
</feature>
<keyword evidence="14" id="KW-1185">Reference proteome</keyword>
<evidence type="ECO:0000256" key="4">
    <source>
        <dbReference type="ARBA" id="ARBA00022801"/>
    </source>
</evidence>
<gene>
    <name evidence="10 13" type="primary">hisH</name>
    <name evidence="13" type="ORF">PROAA_20028</name>
</gene>
<dbReference type="Gene3D" id="3.40.50.880">
    <property type="match status" value="1"/>
</dbReference>
<keyword evidence="4 10" id="KW-0378">Hydrolase</keyword>
<reference evidence="13 14" key="1">
    <citation type="submission" date="2016-06" db="EMBL/GenBank/DDBJ databases">
        <authorList>
            <person name="Kjaerup R.B."/>
            <person name="Dalgaard T.S."/>
            <person name="Juul-Madsen H.R."/>
        </authorList>
    </citation>
    <scope>NUCLEOTIDE SEQUENCE [LARGE SCALE GENOMIC DNA]</scope>
    <source>
        <strain evidence="13">2</strain>
    </source>
</reference>
<evidence type="ECO:0000256" key="3">
    <source>
        <dbReference type="ARBA" id="ARBA00022605"/>
    </source>
</evidence>
<dbReference type="GO" id="GO:0000107">
    <property type="term" value="F:imidazoleglycerol-phosphate synthase activity"/>
    <property type="evidence" value="ECO:0007669"/>
    <property type="project" value="UniProtKB-UniRule"/>
</dbReference>
<proteinExistence type="inferred from homology"/>
<dbReference type="UniPathway" id="UPA00031">
    <property type="reaction ID" value="UER00010"/>
</dbReference>
<organism evidence="13 14">
    <name type="scientific">Candidatus Propionivibrio aalborgensis</name>
    <dbReference type="NCBI Taxonomy" id="1860101"/>
    <lineage>
        <taxon>Bacteria</taxon>
        <taxon>Pseudomonadati</taxon>
        <taxon>Pseudomonadota</taxon>
        <taxon>Betaproteobacteria</taxon>
        <taxon>Rhodocyclales</taxon>
        <taxon>Rhodocyclaceae</taxon>
        <taxon>Propionivibrio</taxon>
    </lineage>
</organism>
<dbReference type="RefSeq" id="WP_186410668.1">
    <property type="nucleotide sequence ID" value="NZ_FLQY01000112.1"/>
</dbReference>
<dbReference type="NCBIfam" id="TIGR01855">
    <property type="entry name" value="IMP_synth_hisH"/>
    <property type="match status" value="1"/>
</dbReference>
<evidence type="ECO:0000256" key="9">
    <source>
        <dbReference type="ARBA" id="ARBA00049534"/>
    </source>
</evidence>
<dbReference type="EMBL" id="FLQY01000112">
    <property type="protein sequence ID" value="SBT06874.1"/>
    <property type="molecule type" value="Genomic_DNA"/>
</dbReference>
<comment type="catalytic activity">
    <reaction evidence="8 10">
        <text>5-[(5-phospho-1-deoxy-D-ribulos-1-ylimino)methylamino]-1-(5-phospho-beta-D-ribosyl)imidazole-4-carboxamide + L-glutamine = D-erythro-1-(imidazol-4-yl)glycerol 3-phosphate + 5-amino-1-(5-phospho-beta-D-ribosyl)imidazole-4-carboxamide + L-glutamate + H(+)</text>
        <dbReference type="Rhea" id="RHEA:24793"/>
        <dbReference type="ChEBI" id="CHEBI:15378"/>
        <dbReference type="ChEBI" id="CHEBI:29985"/>
        <dbReference type="ChEBI" id="CHEBI:58278"/>
        <dbReference type="ChEBI" id="CHEBI:58359"/>
        <dbReference type="ChEBI" id="CHEBI:58475"/>
        <dbReference type="ChEBI" id="CHEBI:58525"/>
        <dbReference type="EC" id="4.3.2.10"/>
    </reaction>
</comment>
<feature type="active site" evidence="10 11">
    <location>
        <position position="196"/>
    </location>
</feature>
<keyword evidence="2 10" id="KW-0963">Cytoplasm</keyword>
<keyword evidence="13" id="KW-0328">Glycosyltransferase</keyword>
<evidence type="ECO:0000256" key="10">
    <source>
        <dbReference type="HAMAP-Rule" id="MF_00278"/>
    </source>
</evidence>